<reference evidence="2 3" key="1">
    <citation type="submission" date="2019-10" db="EMBL/GenBank/DDBJ databases">
        <title>Alcanivorax sp.PA15-N-34 draft genome sequence.</title>
        <authorList>
            <person name="Liao X."/>
            <person name="Shao Z."/>
        </authorList>
    </citation>
    <scope>NUCLEOTIDE SEQUENCE [LARGE SCALE GENOMIC DNA]</scope>
    <source>
        <strain evidence="2 3">PA15-N-34</strain>
    </source>
</reference>
<keyword evidence="3" id="KW-1185">Reference proteome</keyword>
<gene>
    <name evidence="2" type="ORF">GFN93_12470</name>
</gene>
<evidence type="ECO:0000313" key="3">
    <source>
        <dbReference type="Proteomes" id="UP000469421"/>
    </source>
</evidence>
<dbReference type="RefSeq" id="WP_153501387.1">
    <property type="nucleotide sequence ID" value="NZ_WIRE01000001.1"/>
</dbReference>
<dbReference type="EMBL" id="WIRE01000001">
    <property type="protein sequence ID" value="MQX54066.1"/>
    <property type="molecule type" value="Genomic_DNA"/>
</dbReference>
<dbReference type="Proteomes" id="UP000469421">
    <property type="component" value="Unassembled WGS sequence"/>
</dbReference>
<feature type="compositionally biased region" description="Polar residues" evidence="1">
    <location>
        <begin position="477"/>
        <end position="486"/>
    </location>
</feature>
<name>A0A6N7LXE4_9GAMM</name>
<organism evidence="2 3">
    <name type="scientific">Alcanivorax sediminis</name>
    <dbReference type="NCBI Taxonomy" id="2663008"/>
    <lineage>
        <taxon>Bacteria</taxon>
        <taxon>Pseudomonadati</taxon>
        <taxon>Pseudomonadota</taxon>
        <taxon>Gammaproteobacteria</taxon>
        <taxon>Oceanospirillales</taxon>
        <taxon>Alcanivoracaceae</taxon>
        <taxon>Alcanivorax</taxon>
    </lineage>
</organism>
<evidence type="ECO:0000256" key="1">
    <source>
        <dbReference type="SAM" id="MobiDB-lite"/>
    </source>
</evidence>
<proteinExistence type="predicted"/>
<dbReference type="AlphaFoldDB" id="A0A6N7LXE4"/>
<dbReference type="PROSITE" id="PS51257">
    <property type="entry name" value="PROKAR_LIPOPROTEIN"/>
    <property type="match status" value="1"/>
</dbReference>
<evidence type="ECO:0000313" key="2">
    <source>
        <dbReference type="EMBL" id="MQX54066.1"/>
    </source>
</evidence>
<comment type="caution">
    <text evidence="2">The sequence shown here is derived from an EMBL/GenBank/DDBJ whole genome shotgun (WGS) entry which is preliminary data.</text>
</comment>
<evidence type="ECO:0008006" key="4">
    <source>
        <dbReference type="Google" id="ProtNLM"/>
    </source>
</evidence>
<protein>
    <recommendedName>
        <fullName evidence="4">Lipoprotein</fullName>
    </recommendedName>
</protein>
<sequence length="680" mass="71478">MRVLFALTALSIALVGCNGGEDFSGATVRGCPAGAGCTPTSRGEVLVELVGPRVVNLGYKCGGTSVVFFTQETETTSVTTNGESVTVPAYHALCPSSSQSIEFFVGSGLFEGNFASLGTILFPKQEALEKYTVTLADLENSPWRESSDLPQTRNIAALISGLDTDAMTPDVVTIPDEAHDLVDDQPGLVKPLNTAVYDNFRNDWSVGDAGDDTFFEVLSSQVAVAGLNPDGDIPLALVKGANRYTSAGNYSFRSCLFITCQDDNPNSAAENDIVSVNLPGRLSNDASLGEPPLILPNGKVMGLGFAARASSAADGRQELVAFGPDSRLNDLLQLENATIVSIEPGSADTDLTVQGRFLNKLIYNNFQPENSVGTTDIEVNYPDIAALLADEDKGALDGELLSDAVVDLPLSGEIEAAPQPDPNQVAIQNLADNGPYTLRLMRACLGANEPTPAECSDIPNPDLEAAADGSGNYFPEINSNTTTQEQPKGDYYSGDASPSSTDICLQVISDPGQPDNGIVMAGDFEGNCPNALGVDGWAVGFVSRTFMNDAGTEANSANLSLFIAPDATAPKTTSHFGVTVLGRVDMQDACRPMFRLSDANFDDGLRAAWIDGFYPYVLEKELIAALPDKADGSDNTYLDLDEADQELLIVLGKLAFGKGGAVQFFAGLPGGGCDPLAPAP</sequence>
<feature type="region of interest" description="Disordered" evidence="1">
    <location>
        <begin position="467"/>
        <end position="495"/>
    </location>
</feature>
<accession>A0A6N7LXE4</accession>